<dbReference type="Gene3D" id="3.40.220.10">
    <property type="entry name" value="Leucine Aminopeptidase, subunit E, domain 1"/>
    <property type="match status" value="1"/>
</dbReference>
<comment type="caution">
    <text evidence="3">The sequence shown here is derived from an EMBL/GenBank/DDBJ whole genome shotgun (WGS) entry which is preliminary data.</text>
</comment>
<accession>A0A165Q213</accession>
<evidence type="ECO:0000313" key="4">
    <source>
        <dbReference type="Proteomes" id="UP000076563"/>
    </source>
</evidence>
<dbReference type="EMBL" id="LQRA01000093">
    <property type="protein sequence ID" value="KZE73389.1"/>
    <property type="molecule type" value="Genomic_DNA"/>
</dbReference>
<dbReference type="PROSITE" id="PS51154">
    <property type="entry name" value="MACRO"/>
    <property type="match status" value="1"/>
</dbReference>
<dbReference type="InterPro" id="IPR043472">
    <property type="entry name" value="Macro_dom-like"/>
</dbReference>
<sequence>MAVTIIAGDLLEAKEDIVGHQVNCQAVMGSGVAKLLKTKYPNLYTSYLDYCKDKTPEELLGTLQLVDVQGKLVANIFGQLTYGRSKKVYTDYAALKEALLSLKNYAKEHALTVALPYGIGCGLANGSWEIVGKMLKETFDDYEVTLYQIQ</sequence>
<reference evidence="4" key="1">
    <citation type="submission" date="2016-01" db="EMBL/GenBank/DDBJ databases">
        <title>Draft genome of Chromobacterium sp. F49.</title>
        <authorList>
            <person name="Hong K.W."/>
        </authorList>
    </citation>
    <scope>NUCLEOTIDE SEQUENCE [LARGE SCALE GENOMIC DNA]</scope>
    <source>
        <strain evidence="4">M63</strain>
    </source>
</reference>
<dbReference type="PANTHER" id="PTHR12521">
    <property type="entry name" value="PROTEIN C6ORF130"/>
    <property type="match status" value="1"/>
</dbReference>
<protein>
    <submittedName>
        <fullName evidence="3">Appr-1-p processing protein</fullName>
    </submittedName>
</protein>
<dbReference type="SMART" id="SM00506">
    <property type="entry name" value="A1pp"/>
    <property type="match status" value="1"/>
</dbReference>
<evidence type="ECO:0000259" key="2">
    <source>
        <dbReference type="PROSITE" id="PS51154"/>
    </source>
</evidence>
<evidence type="ECO:0000313" key="3">
    <source>
        <dbReference type="EMBL" id="KZE73389.1"/>
    </source>
</evidence>
<name>A0A165Q213_9BACL</name>
<keyword evidence="4" id="KW-1185">Reference proteome</keyword>
<dbReference type="GO" id="GO:0140291">
    <property type="term" value="P:peptidyl-glutamate ADP-deribosylation"/>
    <property type="evidence" value="ECO:0007669"/>
    <property type="project" value="TreeGrafter"/>
</dbReference>
<feature type="domain" description="Macro" evidence="2">
    <location>
        <begin position="1"/>
        <end position="150"/>
    </location>
</feature>
<dbReference type="InterPro" id="IPR050892">
    <property type="entry name" value="ADP-ribose_metab_enzymes"/>
</dbReference>
<dbReference type="Proteomes" id="UP000076563">
    <property type="component" value="Unassembled WGS sequence"/>
</dbReference>
<gene>
    <name evidence="3" type="ORF">AV654_32445</name>
</gene>
<comment type="catalytic activity">
    <reaction evidence="1">
        <text>an N-(ADP-alpha-D-ribosyl)-thymidine in DNA + H2O = a thymidine in DNA + ADP-D-ribose</text>
        <dbReference type="Rhea" id="RHEA:71655"/>
        <dbReference type="Rhea" id="RHEA-COMP:13556"/>
        <dbReference type="Rhea" id="RHEA-COMP:18051"/>
        <dbReference type="ChEBI" id="CHEBI:15377"/>
        <dbReference type="ChEBI" id="CHEBI:57967"/>
        <dbReference type="ChEBI" id="CHEBI:137386"/>
        <dbReference type="ChEBI" id="CHEBI:191199"/>
    </reaction>
    <physiologicalReaction direction="left-to-right" evidence="1">
        <dbReference type="Rhea" id="RHEA:71656"/>
    </physiologicalReaction>
</comment>
<dbReference type="InterPro" id="IPR002589">
    <property type="entry name" value="Macro_dom"/>
</dbReference>
<dbReference type="Pfam" id="PF01661">
    <property type="entry name" value="Macro"/>
    <property type="match status" value="1"/>
</dbReference>
<evidence type="ECO:0000256" key="1">
    <source>
        <dbReference type="ARBA" id="ARBA00035885"/>
    </source>
</evidence>
<proteinExistence type="predicted"/>
<dbReference type="OrthoDB" id="9780211at2"/>
<dbReference type="eggNOG" id="COG2110">
    <property type="taxonomic scope" value="Bacteria"/>
</dbReference>
<organism evidence="3 4">
    <name type="scientific">Paenibacillus elgii</name>
    <dbReference type="NCBI Taxonomy" id="189691"/>
    <lineage>
        <taxon>Bacteria</taxon>
        <taxon>Bacillati</taxon>
        <taxon>Bacillota</taxon>
        <taxon>Bacilli</taxon>
        <taxon>Bacillales</taxon>
        <taxon>Paenibacillaceae</taxon>
        <taxon>Paenibacillus</taxon>
    </lineage>
</organism>
<dbReference type="RefSeq" id="WP_063187003.1">
    <property type="nucleotide sequence ID" value="NZ_LQRA01000093.1"/>
</dbReference>
<dbReference type="PANTHER" id="PTHR12521:SF0">
    <property type="entry name" value="ADP-RIBOSE GLYCOHYDROLASE OARD1"/>
    <property type="match status" value="1"/>
</dbReference>
<dbReference type="SUPFAM" id="SSF52949">
    <property type="entry name" value="Macro domain-like"/>
    <property type="match status" value="1"/>
</dbReference>
<dbReference type="STRING" id="1007103.GCA_000213315_01130"/>
<dbReference type="AlphaFoldDB" id="A0A165Q213"/>